<organism evidence="6 7">
    <name type="scientific">Actinocatenispora thailandica</name>
    <dbReference type="NCBI Taxonomy" id="227318"/>
    <lineage>
        <taxon>Bacteria</taxon>
        <taxon>Bacillati</taxon>
        <taxon>Actinomycetota</taxon>
        <taxon>Actinomycetes</taxon>
        <taxon>Micromonosporales</taxon>
        <taxon>Micromonosporaceae</taxon>
        <taxon>Actinocatenispora</taxon>
    </lineage>
</organism>
<protein>
    <recommendedName>
        <fullName evidence="8">Hsp70 family protein</fullName>
    </recommendedName>
</protein>
<evidence type="ECO:0000256" key="2">
    <source>
        <dbReference type="ARBA" id="ARBA00022741"/>
    </source>
</evidence>
<dbReference type="PROSITE" id="PS01036">
    <property type="entry name" value="HSP70_3"/>
    <property type="match status" value="1"/>
</dbReference>
<dbReference type="PANTHER" id="PTHR42749:SF1">
    <property type="entry name" value="CELL SHAPE-DETERMINING PROTEIN MREB"/>
    <property type="match status" value="1"/>
</dbReference>
<evidence type="ECO:0008006" key="8">
    <source>
        <dbReference type="Google" id="ProtNLM"/>
    </source>
</evidence>
<accession>A0A7R7DU00</accession>
<reference evidence="6 7" key="1">
    <citation type="submission" date="2020-08" db="EMBL/GenBank/DDBJ databases">
        <title>Whole genome shotgun sequence of Actinocatenispora thailandica NBRC 105041.</title>
        <authorList>
            <person name="Komaki H."/>
            <person name="Tamura T."/>
        </authorList>
    </citation>
    <scope>NUCLEOTIDE SEQUENCE [LARGE SCALE GENOMIC DNA]</scope>
    <source>
        <strain evidence="6 7">NBRC 105041</strain>
    </source>
</reference>
<dbReference type="RefSeq" id="WP_203963975.1">
    <property type="nucleotide sequence ID" value="NZ_AP023355.1"/>
</dbReference>
<dbReference type="KEGG" id="atl:Athai_53270"/>
<evidence type="ECO:0000313" key="7">
    <source>
        <dbReference type="Proteomes" id="UP000611640"/>
    </source>
</evidence>
<dbReference type="GO" id="GO:0005524">
    <property type="term" value="F:ATP binding"/>
    <property type="evidence" value="ECO:0007669"/>
    <property type="project" value="UniProtKB-KW"/>
</dbReference>
<evidence type="ECO:0000256" key="5">
    <source>
        <dbReference type="ARBA" id="ARBA00023186"/>
    </source>
</evidence>
<dbReference type="Gene3D" id="3.90.640.10">
    <property type="entry name" value="Actin, Chain A, domain 4"/>
    <property type="match status" value="1"/>
</dbReference>
<gene>
    <name evidence="6" type="ORF">Athai_53270</name>
</gene>
<evidence type="ECO:0000313" key="6">
    <source>
        <dbReference type="EMBL" id="BCJ37824.1"/>
    </source>
</evidence>
<dbReference type="InterPro" id="IPR013126">
    <property type="entry name" value="Hsp_70_fam"/>
</dbReference>
<dbReference type="Gene3D" id="1.25.40.10">
    <property type="entry name" value="Tetratricopeptide repeat domain"/>
    <property type="match status" value="1"/>
</dbReference>
<dbReference type="InterPro" id="IPR011990">
    <property type="entry name" value="TPR-like_helical_dom_sf"/>
</dbReference>
<sequence length="717" mass="74008">MAVGCGLAVQLGAVHTVAMLGHPDGRVEPLLFDSSPLLPSAVFAQPDGGLLAGRDAVHAARLAPERYEPNPLLRIADETVKLGADVPVVTALAAVLGRVAAEAARVGGAAPGTVVLLCPAGWAERERSVLTVAAESAGLGRALLEAAPIAAARYFHRLFGAQAAPLTVLDLGGTAAVSVVFGDRILATERLAEAGGLDLDDELIDHLDRTHRERDPAGWQRLRVPDTPDDRRARQQLLDDVRAAKEMLSRTPQASVHVPLVGVDAPISRAELEGIAEPMVGDAVEALRAVLRAAGLALPLPGPMFLVGGMSRMPLVATVLHRELGVAPTGVNQPELVGVHGALLGLLARSAPVGGPADPRRVRADQAYRLLAQAEQLARRVSAPADRAPALAHLAAAMASVAPDRARQLAVEADAVARTTHDVRFRAGALGEVLVGLAAAELPELAPLGSAAARTALAAPDPYWQVMALADLATGLRPVLPARAAALIEVAELLVEGIADQQQRRDGLLSVGQAAALVDPARAVRLAGYLDDPDARASMLASAAVTVAAVDPDRGAELAAEALRCARTQATPNTWVSVLTYQVLTGGPRCDAATVEEAVRIAYGCGDPVDRAWLLACCAVLTDDAARAERFAADATAQTRFDDTDPAVAAGIAAAARLLAGPLPVAAEVLGTACARMVAATAKGRSSEWHLAAAATVLADLARLLAGGRFGPQDIWS</sequence>
<dbReference type="Gene3D" id="3.30.420.40">
    <property type="match status" value="2"/>
</dbReference>
<evidence type="ECO:0000256" key="3">
    <source>
        <dbReference type="ARBA" id="ARBA00022840"/>
    </source>
</evidence>
<dbReference type="EMBL" id="AP023355">
    <property type="protein sequence ID" value="BCJ37824.1"/>
    <property type="molecule type" value="Genomic_DNA"/>
</dbReference>
<dbReference type="InterPro" id="IPR018181">
    <property type="entry name" value="Heat_shock_70_CS"/>
</dbReference>
<dbReference type="GO" id="GO:0140662">
    <property type="term" value="F:ATP-dependent protein folding chaperone"/>
    <property type="evidence" value="ECO:0007669"/>
    <property type="project" value="InterPro"/>
</dbReference>
<dbReference type="InterPro" id="IPR043129">
    <property type="entry name" value="ATPase_NBD"/>
</dbReference>
<dbReference type="PANTHER" id="PTHR42749">
    <property type="entry name" value="CELL SHAPE-DETERMINING PROTEIN MREB"/>
    <property type="match status" value="1"/>
</dbReference>
<keyword evidence="5" id="KW-0143">Chaperone</keyword>
<evidence type="ECO:0000256" key="1">
    <source>
        <dbReference type="ARBA" id="ARBA00007381"/>
    </source>
</evidence>
<dbReference type="SUPFAM" id="SSF53067">
    <property type="entry name" value="Actin-like ATPase domain"/>
    <property type="match status" value="2"/>
</dbReference>
<dbReference type="Proteomes" id="UP000611640">
    <property type="component" value="Chromosome"/>
</dbReference>
<keyword evidence="2" id="KW-0547">Nucleotide-binding</keyword>
<dbReference type="AlphaFoldDB" id="A0A7R7DU00"/>
<keyword evidence="7" id="KW-1185">Reference proteome</keyword>
<dbReference type="Pfam" id="PF00012">
    <property type="entry name" value="HSP70"/>
    <property type="match status" value="1"/>
</dbReference>
<keyword evidence="3" id="KW-0067">ATP-binding</keyword>
<keyword evidence="4" id="KW-0346">Stress response</keyword>
<evidence type="ECO:0000256" key="4">
    <source>
        <dbReference type="ARBA" id="ARBA00023016"/>
    </source>
</evidence>
<comment type="similarity">
    <text evidence="1">Belongs to the heat shock protein 70 family.</text>
</comment>
<proteinExistence type="inferred from homology"/>
<name>A0A7R7DU00_9ACTN</name>